<evidence type="ECO:0000313" key="2">
    <source>
        <dbReference type="Proteomes" id="UP001140949"/>
    </source>
</evidence>
<sequence length="338" mass="37525">MAADSSMGFAHGLMQSASRAKHMVSFANSGGFVGPSQIQIQTGSGGGFGYGLVNGGGNLVQAGHSSSNTVAVAGSRQEEEEGLTPEWTLEEQIILNRALVKYSTEHSMMKYIKVAAVLPKKTVRDVALRCQWLSNHNNVKRQRFEELLSGKRMEDKKEKVVESCYNESIPMVPQGNILSYPLMFDLLSQNDQFSCEVPVLDDATQQLMDRNIQILNQISINLAASKTQENVELFYLAKLNFATILDNMSNMPGKIRLMPPLSVPVNDGLMNDMILSQRQCPVPLSQSEESEHRRRSNLALQRLLEDIARRHLHLVCLAVIWSSSVAIRDAATHRTRAN</sequence>
<dbReference type="PANTHER" id="PTHR14000:SF6">
    <property type="entry name" value="OS02G0631200 PROTEIN"/>
    <property type="match status" value="1"/>
</dbReference>
<comment type="caution">
    <text evidence="1">The sequence shown here is derived from an EMBL/GenBank/DDBJ whole genome shotgun (WGS) entry which is preliminary data.</text>
</comment>
<dbReference type="Gene3D" id="1.10.10.60">
    <property type="entry name" value="Homeodomain-like"/>
    <property type="match status" value="1"/>
</dbReference>
<dbReference type="Proteomes" id="UP001140949">
    <property type="component" value="Unassembled WGS sequence"/>
</dbReference>
<gene>
    <name evidence="1" type="ORF">M6B38_203405</name>
</gene>
<keyword evidence="2" id="KW-1185">Reference proteome</keyword>
<evidence type="ECO:0000313" key="1">
    <source>
        <dbReference type="EMBL" id="KAJ6799755.1"/>
    </source>
</evidence>
<dbReference type="InterPro" id="IPR022228">
    <property type="entry name" value="DUF3755"/>
</dbReference>
<proteinExistence type="predicted"/>
<dbReference type="Pfam" id="PF12579">
    <property type="entry name" value="DUF3755"/>
    <property type="match status" value="1"/>
</dbReference>
<dbReference type="PANTHER" id="PTHR14000">
    <property type="entry name" value="FINGER CCCH DOMAIN PROTEIN, PUTATIVE (DUF3755)-RELATED"/>
    <property type="match status" value="1"/>
</dbReference>
<name>A0AAX6E6Z6_IRIPA</name>
<protein>
    <submittedName>
        <fullName evidence="1">Uncharacterized protein</fullName>
    </submittedName>
</protein>
<reference evidence="1" key="2">
    <citation type="submission" date="2023-04" db="EMBL/GenBank/DDBJ databases">
        <authorList>
            <person name="Bruccoleri R.E."/>
            <person name="Oakeley E.J."/>
            <person name="Faust A.-M."/>
            <person name="Dessus-Babus S."/>
            <person name="Altorfer M."/>
            <person name="Burckhardt D."/>
            <person name="Oertli M."/>
            <person name="Naumann U."/>
            <person name="Petersen F."/>
            <person name="Wong J."/>
        </authorList>
    </citation>
    <scope>NUCLEOTIDE SEQUENCE</scope>
    <source>
        <strain evidence="1">GSM-AAB239-AS_SAM_17_03QT</strain>
        <tissue evidence="1">Leaf</tissue>
    </source>
</reference>
<accession>A0AAX6E6Z6</accession>
<organism evidence="1 2">
    <name type="scientific">Iris pallida</name>
    <name type="common">Sweet iris</name>
    <dbReference type="NCBI Taxonomy" id="29817"/>
    <lineage>
        <taxon>Eukaryota</taxon>
        <taxon>Viridiplantae</taxon>
        <taxon>Streptophyta</taxon>
        <taxon>Embryophyta</taxon>
        <taxon>Tracheophyta</taxon>
        <taxon>Spermatophyta</taxon>
        <taxon>Magnoliopsida</taxon>
        <taxon>Liliopsida</taxon>
        <taxon>Asparagales</taxon>
        <taxon>Iridaceae</taxon>
        <taxon>Iridoideae</taxon>
        <taxon>Irideae</taxon>
        <taxon>Iris</taxon>
    </lineage>
</organism>
<dbReference type="AlphaFoldDB" id="A0AAX6E6Z6"/>
<dbReference type="EMBL" id="JANAVB010039220">
    <property type="protein sequence ID" value="KAJ6799755.1"/>
    <property type="molecule type" value="Genomic_DNA"/>
</dbReference>
<reference evidence="1" key="1">
    <citation type="journal article" date="2023" name="GigaByte">
        <title>Genome assembly of the bearded iris, Iris pallida Lam.</title>
        <authorList>
            <person name="Bruccoleri R.E."/>
            <person name="Oakeley E.J."/>
            <person name="Faust A.M.E."/>
            <person name="Altorfer M."/>
            <person name="Dessus-Babus S."/>
            <person name="Burckhardt D."/>
            <person name="Oertli M."/>
            <person name="Naumann U."/>
            <person name="Petersen F."/>
            <person name="Wong J."/>
        </authorList>
    </citation>
    <scope>NUCLEOTIDE SEQUENCE</scope>
    <source>
        <strain evidence="1">GSM-AAB239-AS_SAM_17_03QT</strain>
    </source>
</reference>